<evidence type="ECO:0000256" key="2">
    <source>
        <dbReference type="ARBA" id="ARBA00023015"/>
    </source>
</evidence>
<dbReference type="InterPro" id="IPR007219">
    <property type="entry name" value="XnlR_reg_dom"/>
</dbReference>
<accession>A0AAD6HM79</accession>
<dbReference type="SUPFAM" id="SSF57701">
    <property type="entry name" value="Zn2/Cys6 DNA-binding domain"/>
    <property type="match status" value="1"/>
</dbReference>
<dbReference type="PROSITE" id="PS00463">
    <property type="entry name" value="ZN2_CY6_FUNGAL_1"/>
    <property type="match status" value="1"/>
</dbReference>
<comment type="caution">
    <text evidence="8">The sequence shown here is derived from an EMBL/GenBank/DDBJ whole genome shotgun (WGS) entry which is preliminary data.</text>
</comment>
<feature type="region of interest" description="Disordered" evidence="6">
    <location>
        <begin position="99"/>
        <end position="128"/>
    </location>
</feature>
<dbReference type="SMART" id="SM00066">
    <property type="entry name" value="GAL4"/>
    <property type="match status" value="1"/>
</dbReference>
<protein>
    <recommendedName>
        <fullName evidence="7">Zn(2)-C6 fungal-type domain-containing protein</fullName>
    </recommendedName>
</protein>
<dbReference type="PANTHER" id="PTHR47840">
    <property type="entry name" value="ZN(II)2CYS6 TRANSCRIPTION FACTOR (EUROFUNG)-RELATED"/>
    <property type="match status" value="1"/>
</dbReference>
<reference evidence="8" key="2">
    <citation type="submission" date="2023-01" db="EMBL/GenBank/DDBJ databases">
        <authorList>
            <person name="Petersen C."/>
        </authorList>
    </citation>
    <scope>NUCLEOTIDE SEQUENCE</scope>
    <source>
        <strain evidence="8">IBT 17514</strain>
    </source>
</reference>
<name>A0AAD6HM79_9EURO</name>
<dbReference type="EMBL" id="JAQJAN010000006">
    <property type="protein sequence ID" value="KAJ5727367.1"/>
    <property type="molecule type" value="Genomic_DNA"/>
</dbReference>
<feature type="compositionally biased region" description="Basic and acidic residues" evidence="6">
    <location>
        <begin position="163"/>
        <end position="172"/>
    </location>
</feature>
<evidence type="ECO:0000313" key="8">
    <source>
        <dbReference type="EMBL" id="KAJ5727367.1"/>
    </source>
</evidence>
<keyword evidence="9" id="KW-1185">Reference proteome</keyword>
<proteinExistence type="predicted"/>
<dbReference type="CDD" id="cd00067">
    <property type="entry name" value="GAL4"/>
    <property type="match status" value="1"/>
</dbReference>
<dbReference type="InterPro" id="IPR001138">
    <property type="entry name" value="Zn2Cys6_DnaBD"/>
</dbReference>
<evidence type="ECO:0000313" key="9">
    <source>
        <dbReference type="Proteomes" id="UP001215712"/>
    </source>
</evidence>
<dbReference type="PANTHER" id="PTHR47840:SF1">
    <property type="entry name" value="ZN(II)2CYS6 TRANSCRIPTION FACTOR (EUROFUNG)"/>
    <property type="match status" value="1"/>
</dbReference>
<evidence type="ECO:0000256" key="4">
    <source>
        <dbReference type="ARBA" id="ARBA00023163"/>
    </source>
</evidence>
<dbReference type="GO" id="GO:0008270">
    <property type="term" value="F:zinc ion binding"/>
    <property type="evidence" value="ECO:0007669"/>
    <property type="project" value="InterPro"/>
</dbReference>
<feature type="domain" description="Zn(2)-C6 fungal-type" evidence="7">
    <location>
        <begin position="29"/>
        <end position="62"/>
    </location>
</feature>
<evidence type="ECO:0000256" key="3">
    <source>
        <dbReference type="ARBA" id="ARBA00023125"/>
    </source>
</evidence>
<gene>
    <name evidence="8" type="ORF">N7493_005187</name>
</gene>
<keyword evidence="3" id="KW-0238">DNA-binding</keyword>
<dbReference type="GO" id="GO:0003677">
    <property type="term" value="F:DNA binding"/>
    <property type="evidence" value="ECO:0007669"/>
    <property type="project" value="UniProtKB-KW"/>
</dbReference>
<feature type="region of interest" description="Disordered" evidence="6">
    <location>
        <begin position="1"/>
        <end position="22"/>
    </location>
</feature>
<reference evidence="8" key="1">
    <citation type="journal article" date="2023" name="IMA Fungus">
        <title>Comparative genomic study of the Penicillium genus elucidates a diverse pangenome and 15 lateral gene transfer events.</title>
        <authorList>
            <person name="Petersen C."/>
            <person name="Sorensen T."/>
            <person name="Nielsen M.R."/>
            <person name="Sondergaard T.E."/>
            <person name="Sorensen J.L."/>
            <person name="Fitzpatrick D.A."/>
            <person name="Frisvad J.C."/>
            <person name="Nielsen K.L."/>
        </authorList>
    </citation>
    <scope>NUCLEOTIDE SEQUENCE</scope>
    <source>
        <strain evidence="8">IBT 17514</strain>
    </source>
</reference>
<keyword evidence="5" id="KW-0539">Nucleus</keyword>
<feature type="compositionally biased region" description="Polar residues" evidence="6">
    <location>
        <begin position="111"/>
        <end position="128"/>
    </location>
</feature>
<dbReference type="CDD" id="cd12148">
    <property type="entry name" value="fungal_TF_MHR"/>
    <property type="match status" value="1"/>
</dbReference>
<dbReference type="PROSITE" id="PS50048">
    <property type="entry name" value="ZN2_CY6_FUNGAL_2"/>
    <property type="match status" value="1"/>
</dbReference>
<dbReference type="Proteomes" id="UP001215712">
    <property type="component" value="Unassembled WGS sequence"/>
</dbReference>
<feature type="region of interest" description="Disordered" evidence="6">
    <location>
        <begin position="144"/>
        <end position="182"/>
    </location>
</feature>
<evidence type="ECO:0000256" key="5">
    <source>
        <dbReference type="ARBA" id="ARBA00023242"/>
    </source>
</evidence>
<dbReference type="SMART" id="SM00906">
    <property type="entry name" value="Fungal_trans"/>
    <property type="match status" value="1"/>
</dbReference>
<keyword evidence="4" id="KW-0804">Transcription</keyword>
<dbReference type="Gene3D" id="4.10.240.10">
    <property type="entry name" value="Zn(2)-C6 fungal-type DNA-binding domain"/>
    <property type="match status" value="1"/>
</dbReference>
<keyword evidence="1" id="KW-0479">Metal-binding</keyword>
<dbReference type="InterPro" id="IPR036864">
    <property type="entry name" value="Zn2-C6_fun-type_DNA-bd_sf"/>
</dbReference>
<evidence type="ECO:0000256" key="1">
    <source>
        <dbReference type="ARBA" id="ARBA00022723"/>
    </source>
</evidence>
<sequence>MNDSLEEEPLAPNEEPEAKRRKIRKGTRSCWECKHRKIRCIFLSPESTTCVECQRRRATCISQNLPEDLVPTKQPSNSRHLGERIARIENIIKDLVVTPSAQIQKEKPSNEPLQQEEQANQPSNSTASLPRRYDQALVLPHSAFSADSPDCASSGGGGSSDNAHTEKEKNTDNSHSQMRREKRKWIQANSYRGSWIGRRTDIPTLQRPSSPSEIATLRHLLAEFPSRDNMKILAKQTSRPSLYTHLTNFQPRNKLTRDALTIANVSDAVYPKALSPGPDMHPVLLARQMIIFAITLQSPCGGKVHGLLEPQEVLMRRLMTAATTWVTKKEEWQGTLESVLCIMLEGVFEVNCGNLRRAWAVYRRAMTVAQLMGLHRASLPPLKRIDPRLSIDPAFMWFRIVYMDRYLSLLLGLPQGTADKRMGSNLHDDTPLGKFERQLAVIASQILERNETSFTENSCTTHFGITQSIDAQLLEVSRSMPSNFWRPANFHGLALGSPDALLETVRLAGQVYYNSLLIHLHLPYTISSVGSHTGHEYSKVTCVNASREIMTRFITHRTFNPMSSCSRPVDFFAFLAAMTMLLTHIDAHREATNFLAHQRLSDRSILEQVLDLMDLVSKIDKDTMAQKSAEVIRHLLDIESEASQGIMYTRTMEEECQSTRDILKSENELCLRIPYLGTIKIARQPSSPFVAGRSHEADFMLQRSNIAINHGNFVYPEMSLTEEGQHQVDLPGITAGVDDWTFQGVDMAFVDSLTNGMSDVADLGSKI</sequence>
<evidence type="ECO:0000256" key="6">
    <source>
        <dbReference type="SAM" id="MobiDB-lite"/>
    </source>
</evidence>
<organism evidence="8 9">
    <name type="scientific">Penicillium malachiteum</name>
    <dbReference type="NCBI Taxonomy" id="1324776"/>
    <lineage>
        <taxon>Eukaryota</taxon>
        <taxon>Fungi</taxon>
        <taxon>Dikarya</taxon>
        <taxon>Ascomycota</taxon>
        <taxon>Pezizomycotina</taxon>
        <taxon>Eurotiomycetes</taxon>
        <taxon>Eurotiomycetidae</taxon>
        <taxon>Eurotiales</taxon>
        <taxon>Aspergillaceae</taxon>
        <taxon>Penicillium</taxon>
    </lineage>
</organism>
<dbReference type="AlphaFoldDB" id="A0AAD6HM79"/>
<dbReference type="GO" id="GO:0006351">
    <property type="term" value="P:DNA-templated transcription"/>
    <property type="evidence" value="ECO:0007669"/>
    <property type="project" value="InterPro"/>
</dbReference>
<evidence type="ECO:0000259" key="7">
    <source>
        <dbReference type="PROSITE" id="PS50048"/>
    </source>
</evidence>
<keyword evidence="2" id="KW-0805">Transcription regulation</keyword>
<dbReference type="GO" id="GO:0000981">
    <property type="term" value="F:DNA-binding transcription factor activity, RNA polymerase II-specific"/>
    <property type="evidence" value="ECO:0007669"/>
    <property type="project" value="InterPro"/>
</dbReference>